<dbReference type="EMBL" id="AACS02000008">
    <property type="protein sequence ID" value="EAU86180.2"/>
    <property type="molecule type" value="Genomic_DNA"/>
</dbReference>
<keyword evidence="2" id="KW-1185">Reference proteome</keyword>
<organism evidence="1 2">
    <name type="scientific">Coprinopsis cinerea (strain Okayama-7 / 130 / ATCC MYA-4618 / FGSC 9003)</name>
    <name type="common">Inky cap fungus</name>
    <name type="synonym">Hormographiella aspergillata</name>
    <dbReference type="NCBI Taxonomy" id="240176"/>
    <lineage>
        <taxon>Eukaryota</taxon>
        <taxon>Fungi</taxon>
        <taxon>Dikarya</taxon>
        <taxon>Basidiomycota</taxon>
        <taxon>Agaricomycotina</taxon>
        <taxon>Agaricomycetes</taxon>
        <taxon>Agaricomycetidae</taxon>
        <taxon>Agaricales</taxon>
        <taxon>Agaricineae</taxon>
        <taxon>Psathyrellaceae</taxon>
        <taxon>Coprinopsis</taxon>
    </lineage>
</organism>
<dbReference type="VEuPathDB" id="FungiDB:CC1G_03391"/>
<protein>
    <submittedName>
        <fullName evidence="1">Uncharacterized protein</fullName>
    </submittedName>
</protein>
<accession>A8NQJ4</accession>
<evidence type="ECO:0000313" key="1">
    <source>
        <dbReference type="EMBL" id="EAU86180.2"/>
    </source>
</evidence>
<comment type="caution">
    <text evidence="1">The sequence shown here is derived from an EMBL/GenBank/DDBJ whole genome shotgun (WGS) entry which is preliminary data.</text>
</comment>
<name>A8NQJ4_COPC7</name>
<evidence type="ECO:0000313" key="2">
    <source>
        <dbReference type="Proteomes" id="UP000001861"/>
    </source>
</evidence>
<reference evidence="1 2" key="1">
    <citation type="journal article" date="2010" name="Proc. Natl. Acad. Sci. U.S.A.">
        <title>Insights into evolution of multicellular fungi from the assembled chromosomes of the mushroom Coprinopsis cinerea (Coprinus cinereus).</title>
        <authorList>
            <person name="Stajich J.E."/>
            <person name="Wilke S.K."/>
            <person name="Ahren D."/>
            <person name="Au C.H."/>
            <person name="Birren B.W."/>
            <person name="Borodovsky M."/>
            <person name="Burns C."/>
            <person name="Canback B."/>
            <person name="Casselton L.A."/>
            <person name="Cheng C.K."/>
            <person name="Deng J."/>
            <person name="Dietrich F.S."/>
            <person name="Fargo D.C."/>
            <person name="Farman M.L."/>
            <person name="Gathman A.C."/>
            <person name="Goldberg J."/>
            <person name="Guigo R."/>
            <person name="Hoegger P.J."/>
            <person name="Hooker J.B."/>
            <person name="Huggins A."/>
            <person name="James T.Y."/>
            <person name="Kamada T."/>
            <person name="Kilaru S."/>
            <person name="Kodira C."/>
            <person name="Kues U."/>
            <person name="Kupfer D."/>
            <person name="Kwan H.S."/>
            <person name="Lomsadze A."/>
            <person name="Li W."/>
            <person name="Lilly W.W."/>
            <person name="Ma L.J."/>
            <person name="Mackey A.J."/>
            <person name="Manning G."/>
            <person name="Martin F."/>
            <person name="Muraguchi H."/>
            <person name="Natvig D.O."/>
            <person name="Palmerini H."/>
            <person name="Ramesh M.A."/>
            <person name="Rehmeyer C.J."/>
            <person name="Roe B.A."/>
            <person name="Shenoy N."/>
            <person name="Stanke M."/>
            <person name="Ter-Hovhannisyan V."/>
            <person name="Tunlid A."/>
            <person name="Velagapudi R."/>
            <person name="Vision T.J."/>
            <person name="Zeng Q."/>
            <person name="Zolan M.E."/>
            <person name="Pukkila P.J."/>
        </authorList>
    </citation>
    <scope>NUCLEOTIDE SEQUENCE [LARGE SCALE GENOMIC DNA]</scope>
    <source>
        <strain evidence="2">Okayama-7 / 130 / ATCC MYA-4618 / FGSC 9003</strain>
    </source>
</reference>
<proteinExistence type="predicted"/>
<sequence length="68" mass="8285">MNLRVLPLLYNPQPTKPHNDARQLQLLQLLLRLQLWLPVLRLHLLRLQELQLDASQLQLRQRLHRLQR</sequence>
<dbReference type="RefSeq" id="XP_001835609.2">
    <property type="nucleotide sequence ID" value="XM_001835557.2"/>
</dbReference>
<gene>
    <name evidence="1" type="ORF">CC1G_03391</name>
</gene>
<dbReference type="InParanoid" id="A8NQJ4"/>
<dbReference type="HOGENOM" id="CLU_2793893_0_0_1"/>
<dbReference type="KEGG" id="cci:CC1G_03391"/>
<dbReference type="Proteomes" id="UP000001861">
    <property type="component" value="Unassembled WGS sequence"/>
</dbReference>
<dbReference type="GeneID" id="6012143"/>
<dbReference type="AlphaFoldDB" id="A8NQJ4"/>